<keyword evidence="2" id="KW-1185">Reference proteome</keyword>
<accession>A0ACC1Y602</accession>
<keyword evidence="1" id="KW-0812">Transmembrane</keyword>
<sequence length="134" mass="15336">MIGFFFSFVSSSGDEKREEKKKPSISDMMISTFSVYTTPINRSYWGKLKALMNHAQAYFFAPNLDFRGSEEAEAINGATGEKKVREAVARSVERRKETVEEPAKSAYEIAGKTMKKTKDQFKKSFNLYLFLNFV</sequence>
<reference evidence="1 2" key="1">
    <citation type="journal article" date="2023" name="Science">
        <title>Complex scaffold remodeling in plant triterpene biosynthesis.</title>
        <authorList>
            <person name="De La Pena R."/>
            <person name="Hodgson H."/>
            <person name="Liu J.C."/>
            <person name="Stephenson M.J."/>
            <person name="Martin A.C."/>
            <person name="Owen C."/>
            <person name="Harkess A."/>
            <person name="Leebens-Mack J."/>
            <person name="Jimenez L.E."/>
            <person name="Osbourn A."/>
            <person name="Sattely E.S."/>
        </authorList>
    </citation>
    <scope>NUCLEOTIDE SEQUENCE [LARGE SCALE GENOMIC DNA]</scope>
    <source>
        <strain evidence="2">cv. JPN11</strain>
        <tissue evidence="1">Leaf</tissue>
    </source>
</reference>
<proteinExistence type="predicted"/>
<evidence type="ECO:0000313" key="1">
    <source>
        <dbReference type="EMBL" id="KAJ4718801.1"/>
    </source>
</evidence>
<protein>
    <submittedName>
        <fullName evidence="1">Transmembrane protein</fullName>
    </submittedName>
</protein>
<evidence type="ECO:0000313" key="2">
    <source>
        <dbReference type="Proteomes" id="UP001164539"/>
    </source>
</evidence>
<organism evidence="1 2">
    <name type="scientific">Melia azedarach</name>
    <name type="common">Chinaberry tree</name>
    <dbReference type="NCBI Taxonomy" id="155640"/>
    <lineage>
        <taxon>Eukaryota</taxon>
        <taxon>Viridiplantae</taxon>
        <taxon>Streptophyta</taxon>
        <taxon>Embryophyta</taxon>
        <taxon>Tracheophyta</taxon>
        <taxon>Spermatophyta</taxon>
        <taxon>Magnoliopsida</taxon>
        <taxon>eudicotyledons</taxon>
        <taxon>Gunneridae</taxon>
        <taxon>Pentapetalae</taxon>
        <taxon>rosids</taxon>
        <taxon>malvids</taxon>
        <taxon>Sapindales</taxon>
        <taxon>Meliaceae</taxon>
        <taxon>Melia</taxon>
    </lineage>
</organism>
<dbReference type="Proteomes" id="UP001164539">
    <property type="component" value="Chromosome 5"/>
</dbReference>
<name>A0ACC1Y602_MELAZ</name>
<gene>
    <name evidence="1" type="ORF">OWV82_010437</name>
</gene>
<dbReference type="EMBL" id="CM051398">
    <property type="protein sequence ID" value="KAJ4718801.1"/>
    <property type="molecule type" value="Genomic_DNA"/>
</dbReference>
<keyword evidence="1" id="KW-0472">Membrane</keyword>
<comment type="caution">
    <text evidence="1">The sequence shown here is derived from an EMBL/GenBank/DDBJ whole genome shotgun (WGS) entry which is preliminary data.</text>
</comment>